<dbReference type="Pfam" id="PF00022">
    <property type="entry name" value="Actin"/>
    <property type="match status" value="1"/>
</dbReference>
<gene>
    <name evidence="8" type="ORF">TRIADDRAFT_49626</name>
</gene>
<evidence type="ECO:0000256" key="2">
    <source>
        <dbReference type="ARBA" id="ARBA00006752"/>
    </source>
</evidence>
<dbReference type="Gene3D" id="3.30.420.40">
    <property type="match status" value="2"/>
</dbReference>
<dbReference type="SUPFAM" id="SSF53067">
    <property type="entry name" value="Actin-like ATPase domain"/>
    <property type="match status" value="2"/>
</dbReference>
<dbReference type="HOGENOM" id="CLU_027965_0_2_1"/>
<dbReference type="CDD" id="cd10224">
    <property type="entry name" value="ASKHA_NBD_actin"/>
    <property type="match status" value="1"/>
</dbReference>
<dbReference type="PRINTS" id="PR00190">
    <property type="entry name" value="ACTIN"/>
</dbReference>
<dbReference type="GO" id="GO:0005856">
    <property type="term" value="C:cytoskeleton"/>
    <property type="evidence" value="ECO:0007669"/>
    <property type="project" value="UniProtKB-SubCell"/>
</dbReference>
<dbReference type="Gene3D" id="3.90.640.10">
    <property type="entry name" value="Actin, Chain A, domain 4"/>
    <property type="match status" value="1"/>
</dbReference>
<dbReference type="InterPro" id="IPR043129">
    <property type="entry name" value="ATPase_NBD"/>
</dbReference>
<evidence type="ECO:0000256" key="4">
    <source>
        <dbReference type="ARBA" id="ARBA00022741"/>
    </source>
</evidence>
<dbReference type="InParanoid" id="B3RKR4"/>
<dbReference type="FunCoup" id="B3RKR4">
    <property type="interactions" value="2170"/>
</dbReference>
<keyword evidence="4" id="KW-0547">Nucleotide-binding</keyword>
<dbReference type="FunFam" id="3.30.420.40:FF:000404">
    <property type="entry name" value="Major actin"/>
    <property type="match status" value="1"/>
</dbReference>
<evidence type="ECO:0000313" key="9">
    <source>
        <dbReference type="Proteomes" id="UP000009022"/>
    </source>
</evidence>
<dbReference type="PhylomeDB" id="B3RKR4"/>
<comment type="subcellular location">
    <subcellularLocation>
        <location evidence="1">Cytoplasm</location>
        <location evidence="1">Cytoskeleton</location>
    </subcellularLocation>
</comment>
<keyword evidence="5" id="KW-0067">ATP-binding</keyword>
<evidence type="ECO:0000256" key="3">
    <source>
        <dbReference type="ARBA" id="ARBA00022490"/>
    </source>
</evidence>
<dbReference type="InterPro" id="IPR020902">
    <property type="entry name" value="Actin/actin-like_CS"/>
</dbReference>
<dbReference type="AlphaFoldDB" id="B3RKR4"/>
<evidence type="ECO:0000256" key="7">
    <source>
        <dbReference type="RuleBase" id="RU000487"/>
    </source>
</evidence>
<keyword evidence="9" id="KW-1185">Reference proteome</keyword>
<dbReference type="OrthoDB" id="10249208at2759"/>
<dbReference type="PANTHER" id="PTHR11937">
    <property type="entry name" value="ACTIN"/>
    <property type="match status" value="1"/>
</dbReference>
<evidence type="ECO:0000313" key="8">
    <source>
        <dbReference type="EMBL" id="EDV28626.1"/>
    </source>
</evidence>
<dbReference type="STRING" id="10228.B3RKR4"/>
<dbReference type="KEGG" id="tad:TRIADDRAFT_49626"/>
<dbReference type="eggNOG" id="KOG0676">
    <property type="taxonomic scope" value="Eukaryota"/>
</dbReference>
<sequence>MAEEDVQGLVIDNGSGMCKAGFAGDDAPRAVFPSIVGRPRHQGIMVGMGQKDSYVGDEAQSKRGILTLKYPIEHGIVTNWDDMEKIWHHTFYNELRVAPEEHPVLLTEAPLNPKANREKMTQIMFETFNTPAMYINLQAVLSLYASGRTTGIVMDSGDGVSHTVPIYEGYSLPHAIMRLDLAGRDLTDYMMKILTERGYTFTTTAEREIVRDMKEKLAYVALDFEQEMQTASNSSSLEKSYELPDGQVVTIGNERFRCPEALFSPAFLGMESAGIHETIYSSIMKCDVDIRKDLYGNIVLSGGTTMFPGIADRMQKEITALAPPTMKIKIAAPPERKYSVWIGGSIVASLSTFQQMWISRQEYDESGPSIVHRKCF</sequence>
<evidence type="ECO:0000256" key="1">
    <source>
        <dbReference type="ARBA" id="ARBA00004245"/>
    </source>
</evidence>
<dbReference type="GO" id="GO:0005524">
    <property type="term" value="F:ATP binding"/>
    <property type="evidence" value="ECO:0007669"/>
    <property type="project" value="UniProtKB-KW"/>
</dbReference>
<protein>
    <submittedName>
        <fullName evidence="8">Actin</fullName>
    </submittedName>
</protein>
<dbReference type="InterPro" id="IPR004001">
    <property type="entry name" value="Actin_CS"/>
</dbReference>
<dbReference type="RefSeq" id="XP_002107828.1">
    <property type="nucleotide sequence ID" value="XM_002107792.1"/>
</dbReference>
<accession>B3RKR4</accession>
<reference evidence="8 9" key="1">
    <citation type="journal article" date="2008" name="Nature">
        <title>The Trichoplax genome and the nature of placozoans.</title>
        <authorList>
            <person name="Srivastava M."/>
            <person name="Begovic E."/>
            <person name="Chapman J."/>
            <person name="Putnam N.H."/>
            <person name="Hellsten U."/>
            <person name="Kawashima T."/>
            <person name="Kuo A."/>
            <person name="Mitros T."/>
            <person name="Salamov A."/>
            <person name="Carpenter M.L."/>
            <person name="Signorovitch A.Y."/>
            <person name="Moreno M.A."/>
            <person name="Kamm K."/>
            <person name="Grimwood J."/>
            <person name="Schmutz J."/>
            <person name="Shapiro H."/>
            <person name="Grigoriev I.V."/>
            <person name="Buss L.W."/>
            <person name="Schierwater B."/>
            <person name="Dellaporta S.L."/>
            <person name="Rokhsar D.S."/>
        </authorList>
    </citation>
    <scope>NUCLEOTIDE SEQUENCE [LARGE SCALE GENOMIC DNA]</scope>
    <source>
        <strain evidence="8 9">Grell-BS-1999</strain>
    </source>
</reference>
<dbReference type="Proteomes" id="UP000009022">
    <property type="component" value="Unassembled WGS sequence"/>
</dbReference>
<dbReference type="FunFam" id="3.30.420.40:FF:000058">
    <property type="entry name" value="Putative actin-related protein 5"/>
    <property type="match status" value="1"/>
</dbReference>
<dbReference type="PROSITE" id="PS01132">
    <property type="entry name" value="ACTINS_ACT_LIKE"/>
    <property type="match status" value="1"/>
</dbReference>
<dbReference type="EMBL" id="DS985241">
    <property type="protein sequence ID" value="EDV28626.1"/>
    <property type="molecule type" value="Genomic_DNA"/>
</dbReference>
<proteinExistence type="inferred from homology"/>
<dbReference type="GeneID" id="6749043"/>
<evidence type="ECO:0000256" key="6">
    <source>
        <dbReference type="ARBA" id="ARBA00023212"/>
    </source>
</evidence>
<keyword evidence="3" id="KW-0963">Cytoplasm</keyword>
<dbReference type="InterPro" id="IPR004000">
    <property type="entry name" value="Actin"/>
</dbReference>
<evidence type="ECO:0000256" key="5">
    <source>
        <dbReference type="ARBA" id="ARBA00022840"/>
    </source>
</evidence>
<dbReference type="FunFam" id="3.30.420.40:FF:000291">
    <property type="entry name" value="Actin, alpha skeletal muscle"/>
    <property type="match status" value="1"/>
</dbReference>
<organism evidence="8 9">
    <name type="scientific">Trichoplax adhaerens</name>
    <name type="common">Trichoplax reptans</name>
    <dbReference type="NCBI Taxonomy" id="10228"/>
    <lineage>
        <taxon>Eukaryota</taxon>
        <taxon>Metazoa</taxon>
        <taxon>Placozoa</taxon>
        <taxon>Uniplacotomia</taxon>
        <taxon>Trichoplacea</taxon>
        <taxon>Trichoplacidae</taxon>
        <taxon>Trichoplax</taxon>
    </lineage>
</organism>
<dbReference type="FunFam" id="3.90.640.10:FF:000047">
    <property type="entry name" value="Actin, alpha skeletal muscle"/>
    <property type="match status" value="1"/>
</dbReference>
<dbReference type="SMART" id="SM00268">
    <property type="entry name" value="ACTIN"/>
    <property type="match status" value="1"/>
</dbReference>
<dbReference type="PROSITE" id="PS00432">
    <property type="entry name" value="ACTINS_2"/>
    <property type="match status" value="1"/>
</dbReference>
<dbReference type="OMA" id="PAMYINL"/>
<dbReference type="CTD" id="6749043"/>
<name>B3RKR4_TRIAD</name>
<comment type="similarity">
    <text evidence="2 7">Belongs to the actin family.</text>
</comment>
<dbReference type="PROSITE" id="PS00406">
    <property type="entry name" value="ACTINS_1"/>
    <property type="match status" value="1"/>
</dbReference>
<keyword evidence="6" id="KW-0206">Cytoskeleton</keyword>
<dbReference type="FunFam" id="2.30.36.70:FF:000001">
    <property type="entry name" value="Actin, alpha skeletal muscle"/>
    <property type="match status" value="1"/>
</dbReference>